<evidence type="ECO:0000256" key="1">
    <source>
        <dbReference type="SAM" id="MobiDB-lite"/>
    </source>
</evidence>
<dbReference type="RefSeq" id="WP_162361766.1">
    <property type="nucleotide sequence ID" value="NZ_CP047591.1"/>
</dbReference>
<protein>
    <recommendedName>
        <fullName evidence="5">DUF5067 domain-containing protein</fullName>
    </recommendedName>
</protein>
<evidence type="ECO:0000313" key="3">
    <source>
        <dbReference type="EMBL" id="QHI71996.1"/>
    </source>
</evidence>
<feature type="compositionally biased region" description="Low complexity" evidence="1">
    <location>
        <begin position="34"/>
        <end position="47"/>
    </location>
</feature>
<name>A0A6P1MK38_9FIRM</name>
<dbReference type="Proteomes" id="UP000463883">
    <property type="component" value="Chromosome"/>
</dbReference>
<accession>A0A6P1MK38</accession>
<keyword evidence="2" id="KW-0732">Signal</keyword>
<gene>
    <name evidence="3" type="ORF">Ami3637_05930</name>
</gene>
<feature type="compositionally biased region" description="Polar residues" evidence="1">
    <location>
        <begin position="48"/>
        <end position="68"/>
    </location>
</feature>
<organism evidence="3 4">
    <name type="scientific">Aminipila terrae</name>
    <dbReference type="NCBI Taxonomy" id="2697030"/>
    <lineage>
        <taxon>Bacteria</taxon>
        <taxon>Bacillati</taxon>
        <taxon>Bacillota</taxon>
        <taxon>Clostridia</taxon>
        <taxon>Peptostreptococcales</taxon>
        <taxon>Anaerovoracaceae</taxon>
        <taxon>Aminipila</taxon>
    </lineage>
</organism>
<dbReference type="KEGG" id="amic:Ami3637_05930"/>
<evidence type="ECO:0000256" key="2">
    <source>
        <dbReference type="SAM" id="SignalP"/>
    </source>
</evidence>
<keyword evidence="4" id="KW-1185">Reference proteome</keyword>
<dbReference type="PROSITE" id="PS51257">
    <property type="entry name" value="PROKAR_LIPOPROTEIN"/>
    <property type="match status" value="1"/>
</dbReference>
<proteinExistence type="predicted"/>
<feature type="chain" id="PRO_5039453571" description="DUF5067 domain-containing protein" evidence="2">
    <location>
        <begin position="22"/>
        <end position="211"/>
    </location>
</feature>
<feature type="region of interest" description="Disordered" evidence="1">
    <location>
        <begin position="22"/>
        <end position="72"/>
    </location>
</feature>
<dbReference type="EMBL" id="CP047591">
    <property type="protein sequence ID" value="QHI71996.1"/>
    <property type="molecule type" value="Genomic_DNA"/>
</dbReference>
<evidence type="ECO:0000313" key="4">
    <source>
        <dbReference type="Proteomes" id="UP000463883"/>
    </source>
</evidence>
<feature type="signal peptide" evidence="2">
    <location>
        <begin position="1"/>
        <end position="21"/>
    </location>
</feature>
<sequence>MKKTLLLILICTLLLSMSSCGKSNDKTTANDSLSKSGDSAGKADSAAQTATEGDTSSGTDLSKTSSAEKNVENTMKRLINATDGVKIESLTVMDTKNASDPNTYKVYAVVTWSRKHSPSDSQETIQTYSDNIASAADTKLGNVAELCLMWLVPNFNGTASITYENTDGMLALKEGTFDSSFGGSADGTTGSGLNSSGSALNTTVTQSAITN</sequence>
<evidence type="ECO:0008006" key="5">
    <source>
        <dbReference type="Google" id="ProtNLM"/>
    </source>
</evidence>
<dbReference type="AlphaFoldDB" id="A0A6P1MK38"/>
<reference evidence="3 4" key="1">
    <citation type="submission" date="2020-01" db="EMBL/GenBank/DDBJ databases">
        <title>Genomic analysis of Aminipila sp. CBA3637.</title>
        <authorList>
            <person name="Kim Y.B."/>
            <person name="Roh S.W."/>
        </authorList>
    </citation>
    <scope>NUCLEOTIDE SEQUENCE [LARGE SCALE GENOMIC DNA]</scope>
    <source>
        <strain evidence="3 4">CBA3637</strain>
    </source>
</reference>